<dbReference type="EMBL" id="HBUE01158865">
    <property type="protein sequence ID" value="CAG6509112.1"/>
    <property type="molecule type" value="Transcribed_RNA"/>
</dbReference>
<organism evidence="2">
    <name type="scientific">Culex pipiens</name>
    <name type="common">House mosquito</name>
    <dbReference type="NCBI Taxonomy" id="7175"/>
    <lineage>
        <taxon>Eukaryota</taxon>
        <taxon>Metazoa</taxon>
        <taxon>Ecdysozoa</taxon>
        <taxon>Arthropoda</taxon>
        <taxon>Hexapoda</taxon>
        <taxon>Insecta</taxon>
        <taxon>Pterygota</taxon>
        <taxon>Neoptera</taxon>
        <taxon>Endopterygota</taxon>
        <taxon>Diptera</taxon>
        <taxon>Nematocera</taxon>
        <taxon>Culicoidea</taxon>
        <taxon>Culicidae</taxon>
        <taxon>Culicinae</taxon>
        <taxon>Culicini</taxon>
        <taxon>Culex</taxon>
        <taxon>Culex</taxon>
    </lineage>
</organism>
<feature type="compositionally biased region" description="Basic and acidic residues" evidence="1">
    <location>
        <begin position="85"/>
        <end position="127"/>
    </location>
</feature>
<feature type="compositionally biased region" description="Basic and acidic residues" evidence="1">
    <location>
        <begin position="160"/>
        <end position="175"/>
    </location>
</feature>
<dbReference type="AlphaFoldDB" id="A0A8D8IYF5"/>
<name>A0A8D8IYF5_CULPI</name>
<proteinExistence type="predicted"/>
<sequence length="175" mass="19982">MWSSLECVPEPPLDQRRAGGKGSIPVDSAAVRSDPAAQSQVHLWQHDHHQSVPHHGRPLRVRNRRIHTARASDSGARDVQQGQLLRRERQDRQHREDHPERRVRPGRRPERCGRSRAADGDHPDLYRVHHPGVPVAGRKRSEQNRRTARSRSGLGCNGTRQHDIHANLHQVEDRG</sequence>
<feature type="compositionally biased region" description="Basic residues" evidence="1">
    <location>
        <begin position="51"/>
        <end position="68"/>
    </location>
</feature>
<evidence type="ECO:0000256" key="1">
    <source>
        <dbReference type="SAM" id="MobiDB-lite"/>
    </source>
</evidence>
<protein>
    <submittedName>
        <fullName evidence="2">(northern house mosquito) hypothetical protein</fullName>
    </submittedName>
</protein>
<feature type="region of interest" description="Disordered" evidence="1">
    <location>
        <begin position="1"/>
        <end position="175"/>
    </location>
</feature>
<reference evidence="2" key="1">
    <citation type="submission" date="2021-05" db="EMBL/GenBank/DDBJ databases">
        <authorList>
            <person name="Alioto T."/>
            <person name="Alioto T."/>
            <person name="Gomez Garrido J."/>
        </authorList>
    </citation>
    <scope>NUCLEOTIDE SEQUENCE</scope>
</reference>
<dbReference type="EMBL" id="HBUE01263994">
    <property type="protein sequence ID" value="CAG6560486.1"/>
    <property type="molecule type" value="Transcribed_RNA"/>
</dbReference>
<evidence type="ECO:0000313" key="2">
    <source>
        <dbReference type="EMBL" id="CAG6560486.1"/>
    </source>
</evidence>
<accession>A0A8D8IYF5</accession>